<dbReference type="EMBL" id="KN881120">
    <property type="protein sequence ID" value="KIY60974.1"/>
    <property type="molecule type" value="Genomic_DNA"/>
</dbReference>
<feature type="domain" description="Dienelactone hydrolase" evidence="1">
    <location>
        <begin position="28"/>
        <end position="245"/>
    </location>
</feature>
<dbReference type="STRING" id="1314674.A0A0D7AT18"/>
<keyword evidence="2" id="KW-0378">Hydrolase</keyword>
<dbReference type="OrthoDB" id="17560at2759"/>
<dbReference type="SUPFAM" id="SSF53474">
    <property type="entry name" value="alpha/beta-Hydrolases"/>
    <property type="match status" value="1"/>
</dbReference>
<evidence type="ECO:0000313" key="2">
    <source>
        <dbReference type="EMBL" id="KIY60974.1"/>
    </source>
</evidence>
<dbReference type="PANTHER" id="PTHR17630">
    <property type="entry name" value="DIENELACTONE HYDROLASE"/>
    <property type="match status" value="1"/>
</dbReference>
<dbReference type="PANTHER" id="PTHR17630:SF44">
    <property type="entry name" value="PROTEIN AIM2"/>
    <property type="match status" value="1"/>
</dbReference>
<organism evidence="2 3">
    <name type="scientific">Cylindrobasidium torrendii FP15055 ss-10</name>
    <dbReference type="NCBI Taxonomy" id="1314674"/>
    <lineage>
        <taxon>Eukaryota</taxon>
        <taxon>Fungi</taxon>
        <taxon>Dikarya</taxon>
        <taxon>Basidiomycota</taxon>
        <taxon>Agaricomycotina</taxon>
        <taxon>Agaricomycetes</taxon>
        <taxon>Agaricomycetidae</taxon>
        <taxon>Agaricales</taxon>
        <taxon>Marasmiineae</taxon>
        <taxon>Physalacriaceae</taxon>
        <taxon>Cylindrobasidium</taxon>
    </lineage>
</organism>
<dbReference type="GO" id="GO:0016787">
    <property type="term" value="F:hydrolase activity"/>
    <property type="evidence" value="ECO:0007669"/>
    <property type="project" value="UniProtKB-KW"/>
</dbReference>
<proteinExistence type="predicted"/>
<protein>
    <submittedName>
        <fullName evidence="2">Alpha beta-hydrolase</fullName>
    </submittedName>
</protein>
<reference evidence="2 3" key="1">
    <citation type="journal article" date="2015" name="Fungal Genet. Biol.">
        <title>Evolution of novel wood decay mechanisms in Agaricales revealed by the genome sequences of Fistulina hepatica and Cylindrobasidium torrendii.</title>
        <authorList>
            <person name="Floudas D."/>
            <person name="Held B.W."/>
            <person name="Riley R."/>
            <person name="Nagy L.G."/>
            <person name="Koehler G."/>
            <person name="Ransdell A.S."/>
            <person name="Younus H."/>
            <person name="Chow J."/>
            <person name="Chiniquy J."/>
            <person name="Lipzen A."/>
            <person name="Tritt A."/>
            <person name="Sun H."/>
            <person name="Haridas S."/>
            <person name="LaButti K."/>
            <person name="Ohm R.A."/>
            <person name="Kues U."/>
            <person name="Blanchette R.A."/>
            <person name="Grigoriev I.V."/>
            <person name="Minto R.E."/>
            <person name="Hibbett D.S."/>
        </authorList>
    </citation>
    <scope>NUCLEOTIDE SEQUENCE [LARGE SCALE GENOMIC DNA]</scope>
    <source>
        <strain evidence="2 3">FP15055 ss-10</strain>
    </source>
</reference>
<evidence type="ECO:0000259" key="1">
    <source>
        <dbReference type="Pfam" id="PF01738"/>
    </source>
</evidence>
<keyword evidence="3" id="KW-1185">Reference proteome</keyword>
<dbReference type="Gene3D" id="3.40.50.1820">
    <property type="entry name" value="alpha/beta hydrolase"/>
    <property type="match status" value="1"/>
</dbReference>
<dbReference type="Proteomes" id="UP000054007">
    <property type="component" value="Unassembled WGS sequence"/>
</dbReference>
<gene>
    <name evidence="2" type="ORF">CYLTODRAFT_460247</name>
</gene>
<dbReference type="AlphaFoldDB" id="A0A0D7AT18"/>
<name>A0A0D7AT18_9AGAR</name>
<dbReference type="InterPro" id="IPR029058">
    <property type="entry name" value="AB_hydrolase_fold"/>
</dbReference>
<dbReference type="InterPro" id="IPR002925">
    <property type="entry name" value="Dienelactn_hydro"/>
</dbReference>
<accession>A0A0D7AT18</accession>
<dbReference type="Pfam" id="PF01738">
    <property type="entry name" value="DLH"/>
    <property type="match status" value="1"/>
</dbReference>
<sequence length="246" mass="27242">MSMCSDCIKVVIHEGTPTGSHTKIHGVDCYVAEPSGDYPKDKVLLFLTDAFGIQLSNNLLLVDAFANNGYKTVLMDYFQGDMPTTNYATTNFDINAWKDRHGQEATRPIIDKVIQGLKAEGVSRFAATGYCFGGRYVFDLAFDGVISVAVTAHPSLLEFPTDFEAYTSKATAPLLINSAEIDRLFPKEIHERVDAIFEGFKPGYKRTYFEGCKHGFAVRGDVSDPTVKAAKEGAFAESIKWLNEYF</sequence>
<evidence type="ECO:0000313" key="3">
    <source>
        <dbReference type="Proteomes" id="UP000054007"/>
    </source>
</evidence>